<keyword evidence="2" id="KW-1185">Reference proteome</keyword>
<protein>
    <submittedName>
        <fullName evidence="1">Uncharacterized protein</fullName>
    </submittedName>
</protein>
<comment type="caution">
    <text evidence="1">The sequence shown here is derived from an EMBL/GenBank/DDBJ whole genome shotgun (WGS) entry which is preliminary data.</text>
</comment>
<organism evidence="1 2">
    <name type="scientific">Aspergillus melleus</name>
    <dbReference type="NCBI Taxonomy" id="138277"/>
    <lineage>
        <taxon>Eukaryota</taxon>
        <taxon>Fungi</taxon>
        <taxon>Dikarya</taxon>
        <taxon>Ascomycota</taxon>
        <taxon>Pezizomycotina</taxon>
        <taxon>Eurotiomycetes</taxon>
        <taxon>Eurotiomycetidae</taxon>
        <taxon>Eurotiales</taxon>
        <taxon>Aspergillaceae</taxon>
        <taxon>Aspergillus</taxon>
        <taxon>Aspergillus subgen. Circumdati</taxon>
    </lineage>
</organism>
<dbReference type="Proteomes" id="UP001177260">
    <property type="component" value="Unassembled WGS sequence"/>
</dbReference>
<gene>
    <name evidence="1" type="ORF">N8T08_009593</name>
</gene>
<dbReference type="EMBL" id="JAOPJF010000070">
    <property type="protein sequence ID" value="KAK1141020.1"/>
    <property type="molecule type" value="Genomic_DNA"/>
</dbReference>
<sequence length="1457" mass="158944">MTISPGLQLHCDTIHKVLPSMATTDSCGDGGFGPFVASSGCRDGFDFTVLFENAILNIAPTACFLLLLPIRLFQLAREPRQVRASKIRVVTLIVAALLAASQLAFVVLIVRRQIIAQHVSLAGAVIELVATLAVALLLDLEHVRSVRPSFLVSTYLFVTLLLDMARVRTAWLVPDWDAIPGALTTSLGLKMLLLVLANAKKRNLLIRDAKSLSVEATSGPFSRALFTWLNRLLRQGYAAPLTGHALPPIHEKIASHDLSQRFSEGWARCDRGRQHALFWLIVNCLRREISSLAFPRLCLVGFSIAQPFLVGKVVTVLDQTEPISLYMGYGLIGATTIVFIGVAVSTAAYEHLGFRTTTMIRGGLMALAFEQMMSLPVGGTRESSAVSLMGADIEMLAEYFHSTVCESWANIIQLALATWLLQRMVVFTASSLGMGKVVSVRQKSWLDATERRINFTKAILGSIRNVKLLGLTEIMQDAMRNRRDGELTVSQRFRRVQTLRTCMVNFPHITGQLATFAAYAITAKLQGSDGFSVSQAITSLSLVNLLTTPLQSLLLAIPDTFAALGCLQRIQDFLKQPLYQDKRQPVQQQDDDSISSLKEADARVSPVVPSRNNVLLCLRDACFDWKPSPLEKAGTTLTLGASDVGSLIVVTGPVGSGKSTFLTGLAGEAPLLRGEVYVSDQDVALCTQTPWLAHSSVRENIVGPNRETKFDHEWYRRVVSACALDQDLARMPEGDETLVGNQGAKLSGGQKQRIAIARAIYARKTIACFDDVFSGLDNETARRVFHNVLGRAGLLRRPGCVTFLVSHRANHLAHADHIIEFGANGAVTEGRSCAGPQDLHGDSVEDPGDARNDIDTEEKPEHNSDKPLVSPNAEPSTPRSSNVTADSSLFKYYFSALGWQRLAVLAFVLVVESGIGGFRYIWVELWSSSSDGPSGSHLGYWLGIYGVLSVIEAGGIALAVYWTWVIIVPAASRNLHEAVLRACMGAPLSVLLCLDTGALMTRFSQDMRLVDMILPRGFIATAFHLFGALAQGAIAIASLPYLAATLPVLIGLLVVIQRLYLRTSRQLRLLDIELKSPLYTHFIESLAGLATIRAFSWAHSCETRLLALLDRAQKPYYLLLCIQRWLGLVLNLIVAAVTVLLVGLAVALRRQINSGLLGIALVMMMDLGQMLSLLIQNWTLLETSLGAIARIKGFARDMPCEEPDDAVAPPEWPSHGAISFVNANICWNETVVLREICLDIQPGEKVGLCGRTGSGKSSLVQSLLRLNEVTAGQILVDGHDITTVFPSALRQRIACLSQEPFLFPGSMRQNADPSGHVDTADLVNALRRVGVWDALRAATNSHQEDDALLNTEFTPLMLSYGQQQLFCLARALLKKSKILILDEPTASLDRDSDAAIQRLIKEAFGDCTVLVVAHRIPSLLDLDRVAVMDAGCLVEVGPPRALLARPDGFFSRLARSM</sequence>
<proteinExistence type="predicted"/>
<evidence type="ECO:0000313" key="2">
    <source>
        <dbReference type="Proteomes" id="UP001177260"/>
    </source>
</evidence>
<reference evidence="1 2" key="1">
    <citation type="journal article" date="2023" name="ACS Omega">
        <title>Identification of the Neoaspergillic Acid Biosynthesis Gene Cluster by Establishing an In Vitro CRISPR-Ribonucleoprotein Genetic System in Aspergillus melleus.</title>
        <authorList>
            <person name="Yuan B."/>
            <person name="Grau M.F."/>
            <person name="Murata R.M."/>
            <person name="Torok T."/>
            <person name="Venkateswaran K."/>
            <person name="Stajich J.E."/>
            <person name="Wang C.C.C."/>
        </authorList>
    </citation>
    <scope>NUCLEOTIDE SEQUENCE [LARGE SCALE GENOMIC DNA]</scope>
    <source>
        <strain evidence="1 2">IMV 1140</strain>
    </source>
</reference>
<evidence type="ECO:0000313" key="1">
    <source>
        <dbReference type="EMBL" id="KAK1141020.1"/>
    </source>
</evidence>
<name>A0ACC3AT81_9EURO</name>
<accession>A0ACC3AT81</accession>